<dbReference type="PANTHER" id="PTHR37936:SF3">
    <property type="entry name" value="TRANSPOSASE INSC FOR INSERTION ELEMENT IS2A-RELATED"/>
    <property type="match status" value="1"/>
</dbReference>
<dbReference type="SUPFAM" id="SSF48295">
    <property type="entry name" value="TrpR-like"/>
    <property type="match status" value="1"/>
</dbReference>
<gene>
    <name evidence="1" type="ORF">SM757_04310</name>
</gene>
<organism evidence="1 2">
    <name type="scientific">Azohydromonas lata</name>
    <dbReference type="NCBI Taxonomy" id="45677"/>
    <lineage>
        <taxon>Bacteria</taxon>
        <taxon>Pseudomonadati</taxon>
        <taxon>Pseudomonadota</taxon>
        <taxon>Betaproteobacteria</taxon>
        <taxon>Burkholderiales</taxon>
        <taxon>Sphaerotilaceae</taxon>
        <taxon>Azohydromonas</taxon>
    </lineage>
</organism>
<dbReference type="PANTHER" id="PTHR37936">
    <property type="entry name" value="TRANSPOSASE INSC FOR INSERTION ELEMENT IS2A-RELATED"/>
    <property type="match status" value="1"/>
</dbReference>
<dbReference type="InterPro" id="IPR002514">
    <property type="entry name" value="Transposase_8"/>
</dbReference>
<dbReference type="Proteomes" id="UP001293718">
    <property type="component" value="Unassembled WGS sequence"/>
</dbReference>
<reference evidence="1 2" key="1">
    <citation type="submission" date="2023-11" db="EMBL/GenBank/DDBJ databases">
        <title>Draft genome of Azohydromonas lata strain H1 (DSM1123), a polyhydroxyalkanoate producer.</title>
        <authorList>
            <person name="Traversa D."/>
            <person name="D'Addabbo P."/>
            <person name="Pazzani C."/>
            <person name="Manzari C."/>
            <person name="Chiara M."/>
            <person name="Scrascia M."/>
        </authorList>
    </citation>
    <scope>NUCLEOTIDE SEQUENCE [LARGE SCALE GENOMIC DNA]</scope>
    <source>
        <strain evidence="1 2">H1</strain>
    </source>
</reference>
<name>A0ABU5I9K9_9BURK</name>
<dbReference type="EMBL" id="JAXOJX010000003">
    <property type="protein sequence ID" value="MDZ5455789.1"/>
    <property type="molecule type" value="Genomic_DNA"/>
</dbReference>
<accession>A0ABU5I9K9</accession>
<proteinExistence type="predicted"/>
<evidence type="ECO:0000313" key="1">
    <source>
        <dbReference type="EMBL" id="MDZ5455789.1"/>
    </source>
</evidence>
<keyword evidence="2" id="KW-1185">Reference proteome</keyword>
<dbReference type="Pfam" id="PF01527">
    <property type="entry name" value="HTH_Tnp_1"/>
    <property type="match status" value="1"/>
</dbReference>
<sequence length="137" mass="14743">MDKRVITDRATRRQHSAALKRELVERSLQPGASVAALAQEHGINANLLFNWRRLHLEQQQAAAQPPAESAPVLLPVTVEEPVAAPAAPRACAPATPTPRRVGTGVIEVEIGAALVRLRGTVDEASVRCVLQALLELR</sequence>
<protein>
    <submittedName>
        <fullName evidence="1">Transposase</fullName>
    </submittedName>
</protein>
<dbReference type="InterPro" id="IPR010921">
    <property type="entry name" value="Trp_repressor/repl_initiator"/>
</dbReference>
<evidence type="ECO:0000313" key="2">
    <source>
        <dbReference type="Proteomes" id="UP001293718"/>
    </source>
</evidence>
<comment type="caution">
    <text evidence="1">The sequence shown here is derived from an EMBL/GenBank/DDBJ whole genome shotgun (WGS) entry which is preliminary data.</text>
</comment>
<dbReference type="NCBIfam" id="NF047595">
    <property type="entry name" value="IS66_ISRel24_TnpA"/>
    <property type="match status" value="1"/>
</dbReference>
<dbReference type="RefSeq" id="WP_322464470.1">
    <property type="nucleotide sequence ID" value="NZ_JAXOJX010000003.1"/>
</dbReference>